<dbReference type="SUPFAM" id="SSF46785">
    <property type="entry name" value="Winged helix' DNA-binding domain"/>
    <property type="match status" value="1"/>
</dbReference>
<dbReference type="GO" id="GO:0006355">
    <property type="term" value="P:regulation of DNA-templated transcription"/>
    <property type="evidence" value="ECO:0007669"/>
    <property type="project" value="InterPro"/>
</dbReference>
<dbReference type="SMART" id="SM00421">
    <property type="entry name" value="HTH_LUXR"/>
    <property type="match status" value="1"/>
</dbReference>
<dbReference type="Gene3D" id="3.30.870.10">
    <property type="entry name" value="Endonuclease Chain A"/>
    <property type="match status" value="1"/>
</dbReference>
<name>A0AA46TGD6_9ACTN</name>
<dbReference type="InterPro" id="IPR016032">
    <property type="entry name" value="Sig_transdc_resp-reg_C-effctor"/>
</dbReference>
<dbReference type="EMBL" id="CP094970">
    <property type="protein sequence ID" value="UYM04655.1"/>
    <property type="molecule type" value="Genomic_DNA"/>
</dbReference>
<dbReference type="InterPro" id="IPR036390">
    <property type="entry name" value="WH_DNA-bd_sf"/>
</dbReference>
<feature type="region of interest" description="Disordered" evidence="1">
    <location>
        <begin position="85"/>
        <end position="106"/>
    </location>
</feature>
<evidence type="ECO:0000259" key="2">
    <source>
        <dbReference type="SMART" id="SM00421"/>
    </source>
</evidence>
<organism evidence="3 4">
    <name type="scientific">Solicola gregarius</name>
    <dbReference type="NCBI Taxonomy" id="2908642"/>
    <lineage>
        <taxon>Bacteria</taxon>
        <taxon>Bacillati</taxon>
        <taxon>Actinomycetota</taxon>
        <taxon>Actinomycetes</taxon>
        <taxon>Propionibacteriales</taxon>
        <taxon>Nocardioidaceae</taxon>
        <taxon>Solicola</taxon>
    </lineage>
</organism>
<dbReference type="InterPro" id="IPR000792">
    <property type="entry name" value="Tscrpt_reg_LuxR_C"/>
</dbReference>
<reference evidence="3" key="1">
    <citation type="submission" date="2022-01" db="EMBL/GenBank/DDBJ databases">
        <title>Nocardioidaceae gen. sp. A5X3R13.</title>
        <authorList>
            <person name="Lopez Marin M.A."/>
            <person name="Uhlik O."/>
        </authorList>
    </citation>
    <scope>NUCLEOTIDE SEQUENCE</scope>
    <source>
        <strain evidence="3">A5X3R13</strain>
    </source>
</reference>
<sequence>MSTSDPGEGYDDLVLVCLAALGRGTEAELGVRTGLAPGDVVRHLDALARDDLVTRSDGDRWEIAGPEELDRDNWVADLRNRFARESAASPERSRPPSDGGPPQRPGIRTYIGARTCLAVHFQLLEQAEASIWVLDRPPYLGGLPLPDDSQPDNPEMRAFSRGVDVRGVYKARFRGLARLWYLREFAQAGVPVRIGPAPLKLAIIDQRVAYIPTLRSYDVLGHVTALVVWDPALVQVLIEVFEECWANARPVPIALASEDDDRRSELIVMLLAGYADAAIARALGVTERTVRRWVRDLLTLIGSETRLQLGAALAAYRDSPGDVR</sequence>
<gene>
    <name evidence="3" type="ORF">L0C25_19285</name>
</gene>
<dbReference type="PANTHER" id="PTHR34293">
    <property type="entry name" value="HTH-TYPE TRANSCRIPTIONAL REGULATOR TRMBL2"/>
    <property type="match status" value="1"/>
</dbReference>
<evidence type="ECO:0000256" key="1">
    <source>
        <dbReference type="SAM" id="MobiDB-lite"/>
    </source>
</evidence>
<dbReference type="KEGG" id="sgrg:L0C25_19285"/>
<dbReference type="SUPFAM" id="SSF46894">
    <property type="entry name" value="C-terminal effector domain of the bipartite response regulators"/>
    <property type="match status" value="1"/>
</dbReference>
<dbReference type="Gene3D" id="1.10.10.10">
    <property type="entry name" value="Winged helix-like DNA-binding domain superfamily/Winged helix DNA-binding domain"/>
    <property type="match status" value="1"/>
</dbReference>
<keyword evidence="4" id="KW-1185">Reference proteome</keyword>
<dbReference type="Pfam" id="PF13384">
    <property type="entry name" value="HTH_23"/>
    <property type="match status" value="1"/>
</dbReference>
<dbReference type="InterPro" id="IPR051797">
    <property type="entry name" value="TrmB-like"/>
</dbReference>
<dbReference type="Proteomes" id="UP001164390">
    <property type="component" value="Chromosome"/>
</dbReference>
<dbReference type="InterPro" id="IPR036388">
    <property type="entry name" value="WH-like_DNA-bd_sf"/>
</dbReference>
<evidence type="ECO:0000313" key="4">
    <source>
        <dbReference type="Proteomes" id="UP001164390"/>
    </source>
</evidence>
<evidence type="ECO:0000313" key="3">
    <source>
        <dbReference type="EMBL" id="UYM04655.1"/>
    </source>
</evidence>
<dbReference type="PANTHER" id="PTHR34293:SF1">
    <property type="entry name" value="HTH-TYPE TRANSCRIPTIONAL REGULATOR TRMBL2"/>
    <property type="match status" value="1"/>
</dbReference>
<dbReference type="SUPFAM" id="SSF56024">
    <property type="entry name" value="Phospholipase D/nuclease"/>
    <property type="match status" value="1"/>
</dbReference>
<dbReference type="RefSeq" id="WP_271633413.1">
    <property type="nucleotide sequence ID" value="NZ_CP094970.1"/>
</dbReference>
<proteinExistence type="predicted"/>
<feature type="domain" description="HTH luxR-type" evidence="2">
    <location>
        <begin position="256"/>
        <end position="313"/>
    </location>
</feature>
<accession>A0AA46TGD6</accession>
<protein>
    <submittedName>
        <fullName evidence="3">Helix-turn-helix domain-containing protein</fullName>
    </submittedName>
</protein>
<dbReference type="AlphaFoldDB" id="A0AA46TGD6"/>
<dbReference type="GO" id="GO:0003677">
    <property type="term" value="F:DNA binding"/>
    <property type="evidence" value="ECO:0007669"/>
    <property type="project" value="InterPro"/>
</dbReference>